<dbReference type="InterPro" id="IPR019587">
    <property type="entry name" value="Polyketide_cyclase/dehydratase"/>
</dbReference>
<proteinExistence type="predicted"/>
<dbReference type="Proteomes" id="UP000056905">
    <property type="component" value="Plasmid pCB4"/>
</dbReference>
<dbReference type="OrthoDB" id="9800600at2"/>
<dbReference type="EMBL" id="CP013003">
    <property type="protein sequence ID" value="ALL15481.1"/>
    <property type="molecule type" value="Genomic_DNA"/>
</dbReference>
<organism evidence="1 2">
    <name type="scientific">Caulobacter henricii</name>
    <dbReference type="NCBI Taxonomy" id="69395"/>
    <lineage>
        <taxon>Bacteria</taxon>
        <taxon>Pseudomonadati</taxon>
        <taxon>Pseudomonadota</taxon>
        <taxon>Alphaproteobacteria</taxon>
        <taxon>Caulobacterales</taxon>
        <taxon>Caulobacteraceae</taxon>
        <taxon>Caulobacter</taxon>
    </lineage>
</organism>
<evidence type="ECO:0000313" key="1">
    <source>
        <dbReference type="EMBL" id="ALL15481.1"/>
    </source>
</evidence>
<dbReference type="CDD" id="cd07822">
    <property type="entry name" value="SRPBCC_4"/>
    <property type="match status" value="1"/>
</dbReference>
<dbReference type="KEGG" id="chq:AQ619_18525"/>
<dbReference type="Pfam" id="PF10604">
    <property type="entry name" value="Polyketide_cyc2"/>
    <property type="match status" value="1"/>
</dbReference>
<dbReference type="SUPFAM" id="SSF55961">
    <property type="entry name" value="Bet v1-like"/>
    <property type="match status" value="1"/>
</dbReference>
<dbReference type="AlphaFoldDB" id="A0A0P0P4E5"/>
<name>A0A0P0P4E5_9CAUL</name>
<dbReference type="InterPro" id="IPR023393">
    <property type="entry name" value="START-like_dom_sf"/>
</dbReference>
<gene>
    <name evidence="1" type="ORF">AQ619_18525</name>
</gene>
<sequence>MIFETEIDIAAPPIKVWRALTDFAAYPKWHPFRTVKGELALGQKVKMLVKATPDRRRKDSGRITQLVPGEAITFTTGNPMLKHTECYTLTPSRRGVLVRHRTEMTGPAEFLFRFAKPFVANMRMASEVTDKALDRYLTTNAPPLSGARKRPRTRI</sequence>
<evidence type="ECO:0000313" key="2">
    <source>
        <dbReference type="Proteomes" id="UP000056905"/>
    </source>
</evidence>
<evidence type="ECO:0008006" key="3">
    <source>
        <dbReference type="Google" id="ProtNLM"/>
    </source>
</evidence>
<accession>A0A0P0P4E5</accession>
<reference evidence="1 2" key="1">
    <citation type="submission" date="2015-10" db="EMBL/GenBank/DDBJ databases">
        <title>Conservation of the essential genome among Caulobacter and Brevundimonas species.</title>
        <authorList>
            <person name="Scott D."/>
            <person name="Ely B."/>
        </authorList>
    </citation>
    <scope>NUCLEOTIDE SEQUENCE [LARGE SCALE GENOMIC DNA]</scope>
    <source>
        <strain evidence="1 2">CB4</strain>
        <plasmid evidence="2">CB4 Plasmid</plasmid>
    </source>
</reference>
<keyword evidence="2" id="KW-1185">Reference proteome</keyword>
<keyword evidence="1" id="KW-0614">Plasmid</keyword>
<protein>
    <recommendedName>
        <fullName evidence="3">Polyketide cyclase</fullName>
    </recommendedName>
</protein>
<dbReference type="RefSeq" id="WP_062152084.1">
    <property type="nucleotide sequence ID" value="NZ_CP013003.1"/>
</dbReference>
<dbReference type="Gene3D" id="3.30.530.20">
    <property type="match status" value="1"/>
</dbReference>
<geneLocation type="plasmid" evidence="2">
    <name>CB4 Plasmid</name>
</geneLocation>